<feature type="transmembrane region" description="Helical" evidence="2">
    <location>
        <begin position="84"/>
        <end position="104"/>
    </location>
</feature>
<feature type="transmembrane region" description="Helical" evidence="2">
    <location>
        <begin position="170"/>
        <end position="187"/>
    </location>
</feature>
<comment type="caution">
    <text evidence="3">The sequence shown here is derived from an EMBL/GenBank/DDBJ whole genome shotgun (WGS) entry which is preliminary data.</text>
</comment>
<keyword evidence="2" id="KW-0472">Membrane</keyword>
<proteinExistence type="predicted"/>
<feature type="transmembrane region" description="Helical" evidence="2">
    <location>
        <begin position="116"/>
        <end position="136"/>
    </location>
</feature>
<feature type="transmembrane region" description="Helical" evidence="2">
    <location>
        <begin position="142"/>
        <end position="163"/>
    </location>
</feature>
<evidence type="ECO:0000256" key="2">
    <source>
        <dbReference type="SAM" id="Phobius"/>
    </source>
</evidence>
<keyword evidence="2" id="KW-1133">Transmembrane helix</keyword>
<protein>
    <submittedName>
        <fullName evidence="3">Uncharacterized protein</fullName>
    </submittedName>
</protein>
<sequence length="283" mass="29355">MLCFAALHGAVLLRPHGSAILVAVAFVVLVPGAVLLRALDVRPRGTAERLVLSVSGSLAVLLLVTLGVNTVGPAQGLNQPLSTLPLLIALDGVTVLLAIVATLRRASHPVPVPQRVSPLTAMLLLPVLVGVGTQVLEQRGTTWVVAAGLGLGGLALVWAAFAAKQGRDGAVQVVLFSVVLALLWSYSLRSKGLYGFDVQQEFAAFRTTAEALRWHPVDGDSYSAMLSITALPTALWRLTALSPLGVFACCCRCSSRSTRSASTPPPAAGSGRAPRCCPPACSS</sequence>
<evidence type="ECO:0000256" key="1">
    <source>
        <dbReference type="SAM" id="MobiDB-lite"/>
    </source>
</evidence>
<name>A0ABQ6JHR0_9ACTN</name>
<dbReference type="Proteomes" id="UP001157017">
    <property type="component" value="Unassembled WGS sequence"/>
</dbReference>
<feature type="transmembrane region" description="Helical" evidence="2">
    <location>
        <begin position="20"/>
        <end position="39"/>
    </location>
</feature>
<evidence type="ECO:0000313" key="4">
    <source>
        <dbReference type="Proteomes" id="UP001157017"/>
    </source>
</evidence>
<reference evidence="4" key="1">
    <citation type="journal article" date="2019" name="Int. J. Syst. Evol. Microbiol.">
        <title>The Global Catalogue of Microorganisms (GCM) 10K type strain sequencing project: providing services to taxonomists for standard genome sequencing and annotation.</title>
        <authorList>
            <consortium name="The Broad Institute Genomics Platform"/>
            <consortium name="The Broad Institute Genome Sequencing Center for Infectious Disease"/>
            <person name="Wu L."/>
            <person name="Ma J."/>
        </authorList>
    </citation>
    <scope>NUCLEOTIDE SEQUENCE [LARGE SCALE GENOMIC DNA]</scope>
    <source>
        <strain evidence="4">NBRC 108730</strain>
    </source>
</reference>
<feature type="transmembrane region" description="Helical" evidence="2">
    <location>
        <begin position="234"/>
        <end position="251"/>
    </location>
</feature>
<accession>A0ABQ6JHR0</accession>
<feature type="transmembrane region" description="Helical" evidence="2">
    <location>
        <begin position="51"/>
        <end position="72"/>
    </location>
</feature>
<keyword evidence="2" id="KW-0812">Transmembrane</keyword>
<organism evidence="3 4">
    <name type="scientific">Angustibacter aerolatus</name>
    <dbReference type="NCBI Taxonomy" id="1162965"/>
    <lineage>
        <taxon>Bacteria</taxon>
        <taxon>Bacillati</taxon>
        <taxon>Actinomycetota</taxon>
        <taxon>Actinomycetes</taxon>
        <taxon>Kineosporiales</taxon>
        <taxon>Kineosporiaceae</taxon>
    </lineage>
</organism>
<dbReference type="EMBL" id="BSUZ01000001">
    <property type="protein sequence ID" value="GMA86765.1"/>
    <property type="molecule type" value="Genomic_DNA"/>
</dbReference>
<feature type="region of interest" description="Disordered" evidence="1">
    <location>
        <begin position="256"/>
        <end position="275"/>
    </location>
</feature>
<gene>
    <name evidence="3" type="ORF">GCM10025868_20150</name>
</gene>
<keyword evidence="4" id="KW-1185">Reference proteome</keyword>
<evidence type="ECO:0000313" key="3">
    <source>
        <dbReference type="EMBL" id="GMA86765.1"/>
    </source>
</evidence>